<accession>A0ABR1XJU6</accession>
<protein>
    <submittedName>
        <fullName evidence="2">Uncharacterized protein</fullName>
    </submittedName>
</protein>
<reference evidence="2 3" key="1">
    <citation type="journal article" date="2022" name="G3 (Bethesda)">
        <title>Enemy or ally: a genomic approach to elucidate the lifestyle of Phyllosticta citrichinaensis.</title>
        <authorList>
            <person name="Buijs V.A."/>
            <person name="Groenewald J.Z."/>
            <person name="Haridas S."/>
            <person name="LaButti K.M."/>
            <person name="Lipzen A."/>
            <person name="Martin F.M."/>
            <person name="Barry K."/>
            <person name="Grigoriev I.V."/>
            <person name="Crous P.W."/>
            <person name="Seidl M.F."/>
        </authorList>
    </citation>
    <scope>NUCLEOTIDE SEQUENCE [LARGE SCALE GENOMIC DNA]</scope>
    <source>
        <strain evidence="2 3">CBS 129764</strain>
    </source>
</reference>
<evidence type="ECO:0000313" key="3">
    <source>
        <dbReference type="Proteomes" id="UP001456524"/>
    </source>
</evidence>
<name>A0ABR1XJU6_9PEZI</name>
<feature type="region of interest" description="Disordered" evidence="1">
    <location>
        <begin position="1"/>
        <end position="36"/>
    </location>
</feature>
<comment type="caution">
    <text evidence="2">The sequence shown here is derived from an EMBL/GenBank/DDBJ whole genome shotgun (WGS) entry which is preliminary data.</text>
</comment>
<gene>
    <name evidence="2" type="ORF">IWX90DRAFT_323744</name>
</gene>
<evidence type="ECO:0000313" key="2">
    <source>
        <dbReference type="EMBL" id="KAK8157427.1"/>
    </source>
</evidence>
<proteinExistence type="predicted"/>
<feature type="compositionally biased region" description="Polar residues" evidence="1">
    <location>
        <begin position="1"/>
        <end position="25"/>
    </location>
</feature>
<organism evidence="2 3">
    <name type="scientific">Phyllosticta citrichinensis</name>
    <dbReference type="NCBI Taxonomy" id="1130410"/>
    <lineage>
        <taxon>Eukaryota</taxon>
        <taxon>Fungi</taxon>
        <taxon>Dikarya</taxon>
        <taxon>Ascomycota</taxon>
        <taxon>Pezizomycotina</taxon>
        <taxon>Dothideomycetes</taxon>
        <taxon>Dothideomycetes incertae sedis</taxon>
        <taxon>Botryosphaeriales</taxon>
        <taxon>Phyllostictaceae</taxon>
        <taxon>Phyllosticta</taxon>
    </lineage>
</organism>
<evidence type="ECO:0000256" key="1">
    <source>
        <dbReference type="SAM" id="MobiDB-lite"/>
    </source>
</evidence>
<dbReference type="EMBL" id="JBBWUH010000009">
    <property type="protein sequence ID" value="KAK8157427.1"/>
    <property type="molecule type" value="Genomic_DNA"/>
</dbReference>
<feature type="compositionally biased region" description="Basic residues" evidence="1">
    <location>
        <begin position="235"/>
        <end position="257"/>
    </location>
</feature>
<feature type="region of interest" description="Disordered" evidence="1">
    <location>
        <begin position="232"/>
        <end position="283"/>
    </location>
</feature>
<dbReference type="Proteomes" id="UP001456524">
    <property type="component" value="Unassembled WGS sequence"/>
</dbReference>
<sequence length="283" mass="30823">MADGHSTSYLHPGPSSSEKNTSDSNVPDGEGEEQEAHFAAAAAAARACRRKTPCPPICPLDSTREGQAKTGLRRCRCVLRCVVWSDFYESDAFLPSRGKEGGHGGMRVCVYAGRAGEDHASYLVVRLLTNRSIRSSLATPRRVVLSYCLVSVLVDFPSVVSAFFCHFSFSIVRSPAALPAACSACSPSTQPPALDNLISSLCPHKAQPIHPSIHPSIQHGTYQPSALHTPTVETRRRHRHRHRHHHRKSIFGSRRRGIPSPTNRPLGGSGRRRRQGGGDTLVD</sequence>
<keyword evidence="3" id="KW-1185">Reference proteome</keyword>